<dbReference type="Pfam" id="PF01810">
    <property type="entry name" value="LysE"/>
    <property type="match status" value="1"/>
</dbReference>
<dbReference type="KEGG" id="vsp:VS_II0170"/>
<dbReference type="eggNOG" id="COG1280">
    <property type="taxonomic scope" value="Bacteria"/>
</dbReference>
<dbReference type="AlphaFoldDB" id="B7VQE0"/>
<evidence type="ECO:0000256" key="4">
    <source>
        <dbReference type="ARBA" id="ARBA00022989"/>
    </source>
</evidence>
<dbReference type="InterPro" id="IPR001123">
    <property type="entry name" value="LeuE-type"/>
</dbReference>
<keyword evidence="5 6" id="KW-0472">Membrane</keyword>
<evidence type="ECO:0000256" key="1">
    <source>
        <dbReference type="ARBA" id="ARBA00004651"/>
    </source>
</evidence>
<keyword evidence="3 6" id="KW-0812">Transmembrane</keyword>
<evidence type="ECO:0000313" key="8">
    <source>
        <dbReference type="Proteomes" id="UP000009100"/>
    </source>
</evidence>
<organism evidence="7 8">
    <name type="scientific">Vibrio atlanticus (strain LGP32)</name>
    <name type="common">Vibrio splendidus (strain Mel32)</name>
    <dbReference type="NCBI Taxonomy" id="575788"/>
    <lineage>
        <taxon>Bacteria</taxon>
        <taxon>Pseudomonadati</taxon>
        <taxon>Pseudomonadota</taxon>
        <taxon>Gammaproteobacteria</taxon>
        <taxon>Vibrionales</taxon>
        <taxon>Vibrionaceae</taxon>
        <taxon>Vibrio</taxon>
    </lineage>
</organism>
<keyword evidence="4 6" id="KW-1133">Transmembrane helix</keyword>
<evidence type="ECO:0000256" key="5">
    <source>
        <dbReference type="ARBA" id="ARBA00023136"/>
    </source>
</evidence>
<dbReference type="STRING" id="575788.VS_II0170"/>
<sequence>MKVMTGQSLRSFYCWRITMPLEQLSALALFAFVSTFTPGPNNIMLMTSGANVGFARTIPHMLGIALGFAAMLLLVGFGLMGVFNAYPVSHQILKYLSLAYLVYLAIKIALSGKAKSTKAFKPMTFIAAASFQWVNPKGWSMALTAISVYSSGSSWWELAIIASIFTLANLPSVTFWTAAGKQLQHWLTTPVRIKSFNYGMAGLLLASTIPMI</sequence>
<dbReference type="PANTHER" id="PTHR30086">
    <property type="entry name" value="ARGININE EXPORTER PROTEIN ARGO"/>
    <property type="match status" value="1"/>
</dbReference>
<name>B7VQE0_VIBA3</name>
<protein>
    <submittedName>
        <fullName evidence="7">Threonine efflux protein</fullName>
    </submittedName>
</protein>
<feature type="transmembrane region" description="Helical" evidence="6">
    <location>
        <begin position="158"/>
        <end position="179"/>
    </location>
</feature>
<dbReference type="HOGENOM" id="CLU_079569_1_0_6"/>
<comment type="subcellular location">
    <subcellularLocation>
        <location evidence="1">Cell membrane</location>
        <topology evidence="1">Multi-pass membrane protein</topology>
    </subcellularLocation>
</comment>
<dbReference type="EMBL" id="FM954973">
    <property type="protein sequence ID" value="CAV25480.1"/>
    <property type="molecule type" value="Genomic_DNA"/>
</dbReference>
<accession>B7VQE0</accession>
<evidence type="ECO:0000256" key="2">
    <source>
        <dbReference type="ARBA" id="ARBA00022475"/>
    </source>
</evidence>
<feature type="transmembrane region" description="Helical" evidence="6">
    <location>
        <begin position="65"/>
        <end position="85"/>
    </location>
</feature>
<dbReference type="PANTHER" id="PTHR30086:SF20">
    <property type="entry name" value="ARGININE EXPORTER PROTEIN ARGO-RELATED"/>
    <property type="match status" value="1"/>
</dbReference>
<evidence type="ECO:0000256" key="6">
    <source>
        <dbReference type="SAM" id="Phobius"/>
    </source>
</evidence>
<dbReference type="Proteomes" id="UP000009100">
    <property type="component" value="Chromosome 2"/>
</dbReference>
<feature type="transmembrane region" description="Helical" evidence="6">
    <location>
        <begin position="92"/>
        <end position="110"/>
    </location>
</feature>
<dbReference type="GO" id="GO:0005886">
    <property type="term" value="C:plasma membrane"/>
    <property type="evidence" value="ECO:0007669"/>
    <property type="project" value="UniProtKB-SubCell"/>
</dbReference>
<keyword evidence="2" id="KW-1003">Cell membrane</keyword>
<proteinExistence type="predicted"/>
<evidence type="ECO:0000313" key="7">
    <source>
        <dbReference type="EMBL" id="CAV25480.1"/>
    </source>
</evidence>
<dbReference type="GO" id="GO:0033228">
    <property type="term" value="P:cysteine export across plasma membrane"/>
    <property type="evidence" value="ECO:0007669"/>
    <property type="project" value="TreeGrafter"/>
</dbReference>
<gene>
    <name evidence="7" type="ordered locus">VS_II0170</name>
</gene>
<reference evidence="7 8" key="1">
    <citation type="submission" date="2009-02" db="EMBL/GenBank/DDBJ databases">
        <title>Vibrio splendidus str. LGP32 complete genome.</title>
        <authorList>
            <person name="Mazel D."/>
            <person name="Le Roux F."/>
        </authorList>
    </citation>
    <scope>NUCLEOTIDE SEQUENCE [LARGE SCALE GENOMIC DNA]</scope>
    <source>
        <strain evidence="7 8">LGP32</strain>
    </source>
</reference>
<evidence type="ECO:0000256" key="3">
    <source>
        <dbReference type="ARBA" id="ARBA00022692"/>
    </source>
</evidence>
<dbReference type="GO" id="GO:0015171">
    <property type="term" value="F:amino acid transmembrane transporter activity"/>
    <property type="evidence" value="ECO:0007669"/>
    <property type="project" value="TreeGrafter"/>
</dbReference>